<evidence type="ECO:0000256" key="10">
    <source>
        <dbReference type="ARBA" id="ARBA00030775"/>
    </source>
</evidence>
<keyword evidence="4" id="KW-0488">Methylation</keyword>
<dbReference type="InterPro" id="IPR045584">
    <property type="entry name" value="Pilin-like"/>
</dbReference>
<dbReference type="InterPro" id="IPR012902">
    <property type="entry name" value="N_methyl_site"/>
</dbReference>
<dbReference type="PROSITE" id="PS00409">
    <property type="entry name" value="PROKAR_NTER_METHYL"/>
    <property type="match status" value="1"/>
</dbReference>
<dbReference type="Pfam" id="PF12019">
    <property type="entry name" value="GspH"/>
    <property type="match status" value="1"/>
</dbReference>
<dbReference type="Proteomes" id="UP000231094">
    <property type="component" value="Unassembled WGS sequence"/>
</dbReference>
<keyword evidence="5" id="KW-0997">Cell inner membrane</keyword>
<evidence type="ECO:0000256" key="9">
    <source>
        <dbReference type="ARBA" id="ARBA00025772"/>
    </source>
</evidence>
<protein>
    <recommendedName>
        <fullName evidence="2">Type II secretion system protein H</fullName>
    </recommendedName>
    <alternativeName>
        <fullName evidence="10">General secretion pathway protein H</fullName>
    </alternativeName>
</protein>
<keyword evidence="3" id="KW-1003">Cell membrane</keyword>
<keyword evidence="7 11" id="KW-1133">Transmembrane helix</keyword>
<accession>A0A2N9Y6G3</accession>
<evidence type="ECO:0000256" key="7">
    <source>
        <dbReference type="ARBA" id="ARBA00022989"/>
    </source>
</evidence>
<evidence type="ECO:0000256" key="8">
    <source>
        <dbReference type="ARBA" id="ARBA00023136"/>
    </source>
</evidence>
<proteinExistence type="inferred from homology"/>
<dbReference type="EMBL" id="MEIV01000015">
    <property type="protein sequence ID" value="PIT64458.1"/>
    <property type="molecule type" value="Genomic_DNA"/>
</dbReference>
<evidence type="ECO:0000256" key="5">
    <source>
        <dbReference type="ARBA" id="ARBA00022519"/>
    </source>
</evidence>
<dbReference type="RefSeq" id="WP_100116377.1">
    <property type="nucleotide sequence ID" value="NZ_JBNPAZ010000010.1"/>
</dbReference>
<evidence type="ECO:0000313" key="13">
    <source>
        <dbReference type="EMBL" id="PIT64458.1"/>
    </source>
</evidence>
<gene>
    <name evidence="13" type="ORF">BHC47_09790</name>
</gene>
<dbReference type="GO" id="GO:0015627">
    <property type="term" value="C:type II protein secretion system complex"/>
    <property type="evidence" value="ECO:0007669"/>
    <property type="project" value="InterPro"/>
</dbReference>
<dbReference type="SUPFAM" id="SSF54523">
    <property type="entry name" value="Pili subunits"/>
    <property type="match status" value="1"/>
</dbReference>
<keyword evidence="6 11" id="KW-0812">Transmembrane</keyword>
<comment type="similarity">
    <text evidence="9">Belongs to the GSP H family.</text>
</comment>
<feature type="transmembrane region" description="Helical" evidence="11">
    <location>
        <begin position="12"/>
        <end position="32"/>
    </location>
</feature>
<dbReference type="InterPro" id="IPR022346">
    <property type="entry name" value="T2SS_GspH"/>
</dbReference>
<evidence type="ECO:0000256" key="1">
    <source>
        <dbReference type="ARBA" id="ARBA00004377"/>
    </source>
</evidence>
<dbReference type="Pfam" id="PF07963">
    <property type="entry name" value="N_methyl"/>
    <property type="match status" value="1"/>
</dbReference>
<reference evidence="13 14" key="1">
    <citation type="journal article" date="2017" name="MBio">
        <title>Type VI secretion-mediated competition in the bee gut microbiome.</title>
        <authorList>
            <person name="Steele M.I."/>
            <person name="Kwong W.K."/>
            <person name="Powell J.E."/>
            <person name="Whiteley M."/>
            <person name="Moran N.A."/>
        </authorList>
    </citation>
    <scope>NUCLEOTIDE SEQUENCE [LARGE SCALE GENOMIC DNA]</scope>
    <source>
        <strain evidence="13 14">PEB0171</strain>
    </source>
</reference>
<feature type="domain" description="General secretion pathway GspH" evidence="12">
    <location>
        <begin position="47"/>
        <end position="179"/>
    </location>
</feature>
<evidence type="ECO:0000259" key="12">
    <source>
        <dbReference type="Pfam" id="PF12019"/>
    </source>
</evidence>
<evidence type="ECO:0000313" key="14">
    <source>
        <dbReference type="Proteomes" id="UP000231094"/>
    </source>
</evidence>
<dbReference type="GO" id="GO:0015628">
    <property type="term" value="P:protein secretion by the type II secretion system"/>
    <property type="evidence" value="ECO:0007669"/>
    <property type="project" value="InterPro"/>
</dbReference>
<evidence type="ECO:0000256" key="6">
    <source>
        <dbReference type="ARBA" id="ARBA00022692"/>
    </source>
</evidence>
<dbReference type="GO" id="GO:0005886">
    <property type="term" value="C:plasma membrane"/>
    <property type="evidence" value="ECO:0007669"/>
    <property type="project" value="UniProtKB-SubCell"/>
</dbReference>
<organism evidence="13 14">
    <name type="scientific">Snodgrassella alvi</name>
    <dbReference type="NCBI Taxonomy" id="1196083"/>
    <lineage>
        <taxon>Bacteria</taxon>
        <taxon>Pseudomonadati</taxon>
        <taxon>Pseudomonadota</taxon>
        <taxon>Betaproteobacteria</taxon>
        <taxon>Neisseriales</taxon>
        <taxon>Neisseriaceae</taxon>
        <taxon>Snodgrassella</taxon>
    </lineage>
</organism>
<dbReference type="AlphaFoldDB" id="A0A2N9Y6G3"/>
<sequence>MASFKPINAGFTLIEMMIVVAITAILAAVAMPGMERMIATQRAYNRADQLFSLFQFARAESIRTNQPVLICPTLIRQNAATSNGCVSFASYNNGDGWQGFMAFNDRNMDGSYTENVDSTVRVVAVNQNANNNLDIRVGRCNSSQNGCNNTINGDDVIGFMPNGQFGIGSGASNSTWAVGQSNVVIEIIDRRFNNINRRIVITPSGKPIACYGQNSNTNNPNCTAQLPS</sequence>
<dbReference type="NCBIfam" id="TIGR02532">
    <property type="entry name" value="IV_pilin_GFxxxE"/>
    <property type="match status" value="1"/>
</dbReference>
<evidence type="ECO:0000256" key="2">
    <source>
        <dbReference type="ARBA" id="ARBA00021549"/>
    </source>
</evidence>
<comment type="subcellular location">
    <subcellularLocation>
        <location evidence="1">Cell inner membrane</location>
        <topology evidence="1">Single-pass membrane protein</topology>
    </subcellularLocation>
</comment>
<evidence type="ECO:0000256" key="4">
    <source>
        <dbReference type="ARBA" id="ARBA00022481"/>
    </source>
</evidence>
<evidence type="ECO:0000256" key="3">
    <source>
        <dbReference type="ARBA" id="ARBA00022475"/>
    </source>
</evidence>
<keyword evidence="8 11" id="KW-0472">Membrane</keyword>
<comment type="caution">
    <text evidence="13">The sequence shown here is derived from an EMBL/GenBank/DDBJ whole genome shotgun (WGS) entry which is preliminary data.</text>
</comment>
<evidence type="ECO:0000256" key="11">
    <source>
        <dbReference type="SAM" id="Phobius"/>
    </source>
</evidence>
<name>A0A2N9Y6G3_9NEIS</name>
<dbReference type="Gene3D" id="3.30.700.10">
    <property type="entry name" value="Glycoprotein, Type 4 Pilin"/>
    <property type="match status" value="1"/>
</dbReference>